<evidence type="ECO:0000313" key="1">
    <source>
        <dbReference type="EMBL" id="SCG14798.1"/>
    </source>
</evidence>
<protein>
    <submittedName>
        <fullName evidence="1">Uncharacterized protein</fullName>
    </submittedName>
</protein>
<dbReference type="RefSeq" id="WP_088998928.1">
    <property type="nucleotide sequence ID" value="NZ_JBFAAC010000001.1"/>
</dbReference>
<keyword evidence="2" id="KW-1185">Reference proteome</keyword>
<reference evidence="1 2" key="1">
    <citation type="submission" date="2016-06" db="EMBL/GenBank/DDBJ databases">
        <authorList>
            <person name="Kjaerup R.B."/>
            <person name="Dalgaard T.S."/>
            <person name="Juul-Madsen H.R."/>
        </authorList>
    </citation>
    <scope>NUCLEOTIDE SEQUENCE [LARGE SCALE GENOMIC DNA]</scope>
    <source>
        <strain evidence="1 2">DSM 43913</strain>
    </source>
</reference>
<sequence length="116" mass="12802">MIPQEWLPHHRQDDGELLGYLVPAAAGRCVPVTPFGHPLGPAQPADDAARLLDESGLSYLADRWYLRVDGRDDPIAVRIAEVAPDRMTVRNADYGYEGNIGDPFVLAVPTDRLIRV</sequence>
<dbReference type="Proteomes" id="UP000198251">
    <property type="component" value="Chromosome I"/>
</dbReference>
<dbReference type="AlphaFoldDB" id="A0A1C5G507"/>
<organism evidence="1 2">
    <name type="scientific">Micromonospora echinofusca</name>
    <dbReference type="NCBI Taxonomy" id="47858"/>
    <lineage>
        <taxon>Bacteria</taxon>
        <taxon>Bacillati</taxon>
        <taxon>Actinomycetota</taxon>
        <taxon>Actinomycetes</taxon>
        <taxon>Micromonosporales</taxon>
        <taxon>Micromonosporaceae</taxon>
        <taxon>Micromonospora</taxon>
    </lineage>
</organism>
<accession>A0A1C5G507</accession>
<dbReference type="EMBL" id="LT607733">
    <property type="protein sequence ID" value="SCG14798.1"/>
    <property type="molecule type" value="Genomic_DNA"/>
</dbReference>
<gene>
    <name evidence="1" type="ORF">GA0070610_1013</name>
</gene>
<name>A0A1C5G507_MICEH</name>
<evidence type="ECO:0000313" key="2">
    <source>
        <dbReference type="Proteomes" id="UP000198251"/>
    </source>
</evidence>
<proteinExistence type="predicted"/>
<dbReference type="GeneID" id="95800888"/>